<name>A0A4Q1BUP7_TREME</name>
<keyword evidence="2" id="KW-0472">Membrane</keyword>
<dbReference type="Proteomes" id="UP000289152">
    <property type="component" value="Unassembled WGS sequence"/>
</dbReference>
<keyword evidence="5" id="KW-1185">Reference proteome</keyword>
<dbReference type="InParanoid" id="A0A4Q1BUP7"/>
<feature type="compositionally biased region" description="Pro residues" evidence="1">
    <location>
        <begin position="12"/>
        <end position="26"/>
    </location>
</feature>
<feature type="domain" description="Glycosyl transferase CAP10" evidence="3">
    <location>
        <begin position="412"/>
        <end position="697"/>
    </location>
</feature>
<feature type="compositionally biased region" description="Basic and acidic residues" evidence="1">
    <location>
        <begin position="32"/>
        <end position="47"/>
    </location>
</feature>
<dbReference type="SMART" id="SM00672">
    <property type="entry name" value="CAP10"/>
    <property type="match status" value="1"/>
</dbReference>
<accession>A0A4Q1BUP7</accession>
<dbReference type="PANTHER" id="PTHR12203">
    <property type="entry name" value="KDEL LYS-ASP-GLU-LEU CONTAINING - RELATED"/>
    <property type="match status" value="1"/>
</dbReference>
<sequence length="711" mass="81583">MSLRHPVFPHATPSPPSSPHQSPSPLPANAAQEKHRAQLASYRRDPSKVSPRSSPRRESRLRIVWNAGRRLSGVLEEGTEGDDGKNKRRPLRFLPFQLRSKLLDSPRKIRLWLYVVAVISIWLLVIRPVVVGWDTTPAASQRSAGLQRKKGNVSPLFTRKGKVAERALLPPVVAMRTTPDHKVERGLLQVDMESQVHPIYQLIRDSREQWDAKVARQSRTLKEAVEEYKRRYKQAPPKGFDKWWSYVVDNEVPLPDEYDRIHHDLLPFRALSPADLNKRIERAANLPDTYTLRVKSGSVRTSATYNSEAIWGADFRLEDQAELLRSISRWIGDMSVVYSVHDTASSVVSWDHRRELIEHVEEGEYFSETDEIDLTFRGWPAACPPQSRLRTSRFAHLSSTPTKSFISSHSSLMDICDHPELVPLHGTLSGKVPAVGDLTPIFVLSKTNLHSDILGIPTEQWVEDTPALSWGKKNDSRLLWRGSNTGVWHSGQTTWRSSHRTRYVYIDGEYGGVEVLPAPKSLRGQMVGNEVRELTWEEVNEHYLDVGFVSGPIQCDKEDGTCEQLQEEFNWLERIKPEQENRYKYILDVDGNAWSARFKRLLSSGSLILKSTVMPEWWTDRIQPWVHYVPVQLDYSDLYDVLAFFRGDMNDRAGEDALAADIASAGKQWSSTHWRKEDMTAYVFRLYLEWARLVAPRRSIMDFVYDESMEV</sequence>
<protein>
    <recommendedName>
        <fullName evidence="3">Glycosyl transferase CAP10 domain-containing protein</fullName>
    </recommendedName>
</protein>
<gene>
    <name evidence="4" type="ORF">M231_00947</name>
</gene>
<evidence type="ECO:0000313" key="5">
    <source>
        <dbReference type="Proteomes" id="UP000289152"/>
    </source>
</evidence>
<keyword evidence="2" id="KW-0812">Transmembrane</keyword>
<keyword evidence="2" id="KW-1133">Transmembrane helix</keyword>
<dbReference type="VEuPathDB" id="FungiDB:TREMEDRAFT_61649"/>
<reference evidence="4 5" key="1">
    <citation type="submission" date="2016-06" db="EMBL/GenBank/DDBJ databases">
        <title>Evolution of pathogenesis and genome organization in the Tremellales.</title>
        <authorList>
            <person name="Cuomo C."/>
            <person name="Litvintseva A."/>
            <person name="Heitman J."/>
            <person name="Chen Y."/>
            <person name="Sun S."/>
            <person name="Springer D."/>
            <person name="Dromer F."/>
            <person name="Young S."/>
            <person name="Zeng Q."/>
            <person name="Chapman S."/>
            <person name="Gujja S."/>
            <person name="Saif S."/>
            <person name="Birren B."/>
        </authorList>
    </citation>
    <scope>NUCLEOTIDE SEQUENCE [LARGE SCALE GENOMIC DNA]</scope>
    <source>
        <strain evidence="4 5">ATCC 28783</strain>
    </source>
</reference>
<feature type="region of interest" description="Disordered" evidence="1">
    <location>
        <begin position="1"/>
        <end position="58"/>
    </location>
</feature>
<comment type="caution">
    <text evidence="4">The sequence shown here is derived from an EMBL/GenBank/DDBJ whole genome shotgun (WGS) entry which is preliminary data.</text>
</comment>
<evidence type="ECO:0000259" key="3">
    <source>
        <dbReference type="SMART" id="SM00672"/>
    </source>
</evidence>
<dbReference type="InterPro" id="IPR051091">
    <property type="entry name" value="O-Glucosyltr/Glycosyltrsf_90"/>
</dbReference>
<feature type="transmembrane region" description="Helical" evidence="2">
    <location>
        <begin position="111"/>
        <end position="133"/>
    </location>
</feature>
<dbReference type="OrthoDB" id="541052at2759"/>
<evidence type="ECO:0000256" key="2">
    <source>
        <dbReference type="SAM" id="Phobius"/>
    </source>
</evidence>
<organism evidence="4 5">
    <name type="scientific">Tremella mesenterica</name>
    <name type="common">Jelly fungus</name>
    <dbReference type="NCBI Taxonomy" id="5217"/>
    <lineage>
        <taxon>Eukaryota</taxon>
        <taxon>Fungi</taxon>
        <taxon>Dikarya</taxon>
        <taxon>Basidiomycota</taxon>
        <taxon>Agaricomycotina</taxon>
        <taxon>Tremellomycetes</taxon>
        <taxon>Tremellales</taxon>
        <taxon>Tremellaceae</taxon>
        <taxon>Tremella</taxon>
    </lineage>
</organism>
<dbReference type="EMBL" id="SDIL01000006">
    <property type="protein sequence ID" value="RXK41712.1"/>
    <property type="molecule type" value="Genomic_DNA"/>
</dbReference>
<dbReference type="PANTHER" id="PTHR12203:SF118">
    <property type="entry name" value="BETA-1,2-XYLOSYLTRANSFERASE 1"/>
    <property type="match status" value="1"/>
</dbReference>
<dbReference type="AlphaFoldDB" id="A0A4Q1BUP7"/>
<proteinExistence type="predicted"/>
<evidence type="ECO:0000256" key="1">
    <source>
        <dbReference type="SAM" id="MobiDB-lite"/>
    </source>
</evidence>
<dbReference type="InterPro" id="IPR006598">
    <property type="entry name" value="CAP10"/>
</dbReference>
<dbReference type="Pfam" id="PF05686">
    <property type="entry name" value="Glyco_transf_90"/>
    <property type="match status" value="1"/>
</dbReference>
<evidence type="ECO:0000313" key="4">
    <source>
        <dbReference type="EMBL" id="RXK41712.1"/>
    </source>
</evidence>